<reference evidence="1" key="1">
    <citation type="journal article" date="2021" name="Proc. Natl. Acad. Sci. U.S.A.">
        <title>A Catalog of Tens of Thousands of Viruses from Human Metagenomes Reveals Hidden Associations with Chronic Diseases.</title>
        <authorList>
            <person name="Tisza M.J."/>
            <person name="Buck C.B."/>
        </authorList>
    </citation>
    <scope>NUCLEOTIDE SEQUENCE</scope>
    <source>
        <strain evidence="1">CtcfK29</strain>
    </source>
</reference>
<dbReference type="EMBL" id="BK014916">
    <property type="protein sequence ID" value="DAD82367.1"/>
    <property type="molecule type" value="Genomic_DNA"/>
</dbReference>
<organism evidence="1">
    <name type="scientific">CrAss-like virus sp. ctcfK29</name>
    <dbReference type="NCBI Taxonomy" id="2826827"/>
    <lineage>
        <taxon>Viruses</taxon>
        <taxon>Duplodnaviria</taxon>
        <taxon>Heunggongvirae</taxon>
        <taxon>Uroviricota</taxon>
        <taxon>Caudoviricetes</taxon>
        <taxon>Crassvirales</taxon>
    </lineage>
</organism>
<evidence type="ECO:0000313" key="1">
    <source>
        <dbReference type="EMBL" id="DAD82367.1"/>
    </source>
</evidence>
<accession>A0A8S5MJY1</accession>
<proteinExistence type="predicted"/>
<protein>
    <submittedName>
        <fullName evidence="1">Uncharacterized protein</fullName>
    </submittedName>
</protein>
<name>A0A8S5MJY1_9CAUD</name>
<sequence>MRCHTNFRSHSLDILKFILFTFYLKLYFNHFLYALCLHILFYVGLLAYCFMMQIYTFILKSP</sequence>